<sequence>MRISVDVQMTYQFPQPNTVALVLEAAHAPGQQIVRESLDLGDARVTRIAGDSGVGQRIWAQVGTEMQLHYQAQIDIARPGPDLSGMQAAPLHALPTEAAPYIRPSRYVQSDKFVSFVGKRFFDLQGGAKVAAIRDWIEMNLSYVPGASDSDTNVLETFAGRQGVCRDYAHLFCAMVRAAQIPARMASVYGPDVTPQDFHAVGEVWLDGGWHLVDATGMCGPESMALIAVGRDAYDIAFMESQAPATLINQGVSVIRA</sequence>
<dbReference type="InterPro" id="IPR038765">
    <property type="entry name" value="Papain-like_cys_pep_sf"/>
</dbReference>
<dbReference type="Gene3D" id="2.60.40.2250">
    <property type="match status" value="1"/>
</dbReference>
<dbReference type="Gene3D" id="3.10.620.30">
    <property type="match status" value="1"/>
</dbReference>
<evidence type="ECO:0000313" key="3">
    <source>
        <dbReference type="Proteomes" id="UP000242224"/>
    </source>
</evidence>
<evidence type="ECO:0000313" key="2">
    <source>
        <dbReference type="EMBL" id="OOY12957.1"/>
    </source>
</evidence>
<proteinExistence type="predicted"/>
<dbReference type="PANTHER" id="PTHR33490">
    <property type="entry name" value="BLR5614 PROTEIN-RELATED"/>
    <property type="match status" value="1"/>
</dbReference>
<protein>
    <submittedName>
        <fullName evidence="2">Transglutaminase</fullName>
    </submittedName>
</protein>
<dbReference type="RefSeq" id="WP_078573428.1">
    <property type="nucleotide sequence ID" value="NZ_MPZS01000001.1"/>
</dbReference>
<dbReference type="PANTHER" id="PTHR33490:SF12">
    <property type="entry name" value="BLL5557 PROTEIN"/>
    <property type="match status" value="1"/>
</dbReference>
<keyword evidence="3" id="KW-1185">Reference proteome</keyword>
<organism evidence="2 3">
    <name type="scientific">Thioclava marina</name>
    <dbReference type="NCBI Taxonomy" id="1915077"/>
    <lineage>
        <taxon>Bacteria</taxon>
        <taxon>Pseudomonadati</taxon>
        <taxon>Pseudomonadota</taxon>
        <taxon>Alphaproteobacteria</taxon>
        <taxon>Rhodobacterales</taxon>
        <taxon>Paracoccaceae</taxon>
        <taxon>Thioclava</taxon>
    </lineage>
</organism>
<accession>A0ABX3MN39</accession>
<dbReference type="SMART" id="SM00460">
    <property type="entry name" value="TGc"/>
    <property type="match status" value="1"/>
</dbReference>
<comment type="caution">
    <text evidence="2">The sequence shown here is derived from an EMBL/GenBank/DDBJ whole genome shotgun (WGS) entry which is preliminary data.</text>
</comment>
<dbReference type="InterPro" id="IPR002931">
    <property type="entry name" value="Transglutaminase-like"/>
</dbReference>
<dbReference type="Proteomes" id="UP000242224">
    <property type="component" value="Unassembled WGS sequence"/>
</dbReference>
<dbReference type="Pfam" id="PF01841">
    <property type="entry name" value="Transglut_core"/>
    <property type="match status" value="1"/>
</dbReference>
<evidence type="ECO:0000259" key="1">
    <source>
        <dbReference type="SMART" id="SM00460"/>
    </source>
</evidence>
<feature type="domain" description="Transglutaminase-like" evidence="1">
    <location>
        <begin position="157"/>
        <end position="217"/>
    </location>
</feature>
<gene>
    <name evidence="2" type="ORF">BMG00_03860</name>
</gene>
<name>A0ABX3MN39_9RHOB</name>
<dbReference type="EMBL" id="MPZS01000001">
    <property type="protein sequence ID" value="OOY12957.1"/>
    <property type="molecule type" value="Genomic_DNA"/>
</dbReference>
<reference evidence="2 3" key="1">
    <citation type="submission" date="2016-11" db="EMBL/GenBank/DDBJ databases">
        <title>A multilocus sequence analysis scheme for characterization of bacteria in the genus Thioclava.</title>
        <authorList>
            <person name="Liu Y."/>
            <person name="Shao Z."/>
        </authorList>
    </citation>
    <scope>NUCLEOTIDE SEQUENCE [LARGE SCALE GENOMIC DNA]</scope>
    <source>
        <strain evidence="2 3">11.10-0-13</strain>
    </source>
</reference>
<dbReference type="SUPFAM" id="SSF54001">
    <property type="entry name" value="Cysteine proteinases"/>
    <property type="match status" value="1"/>
</dbReference>